<dbReference type="Proteomes" id="UP000054558">
    <property type="component" value="Unassembled WGS sequence"/>
</dbReference>
<name>A0A1Y1I7U2_KLENI</name>
<proteinExistence type="predicted"/>
<evidence type="ECO:0000313" key="1">
    <source>
        <dbReference type="EMBL" id="GAQ87044.1"/>
    </source>
</evidence>
<reference evidence="1 2" key="1">
    <citation type="journal article" date="2014" name="Nat. Commun.">
        <title>Klebsormidium flaccidum genome reveals primary factors for plant terrestrial adaptation.</title>
        <authorList>
            <person name="Hori K."/>
            <person name="Maruyama F."/>
            <person name="Fujisawa T."/>
            <person name="Togashi T."/>
            <person name="Yamamoto N."/>
            <person name="Seo M."/>
            <person name="Sato S."/>
            <person name="Yamada T."/>
            <person name="Mori H."/>
            <person name="Tajima N."/>
            <person name="Moriyama T."/>
            <person name="Ikeuchi M."/>
            <person name="Watanabe M."/>
            <person name="Wada H."/>
            <person name="Kobayashi K."/>
            <person name="Saito M."/>
            <person name="Masuda T."/>
            <person name="Sasaki-Sekimoto Y."/>
            <person name="Mashiguchi K."/>
            <person name="Awai K."/>
            <person name="Shimojima M."/>
            <person name="Masuda S."/>
            <person name="Iwai M."/>
            <person name="Nobusawa T."/>
            <person name="Narise T."/>
            <person name="Kondo S."/>
            <person name="Saito H."/>
            <person name="Sato R."/>
            <person name="Murakawa M."/>
            <person name="Ihara Y."/>
            <person name="Oshima-Yamada Y."/>
            <person name="Ohtaka K."/>
            <person name="Satoh M."/>
            <person name="Sonobe K."/>
            <person name="Ishii M."/>
            <person name="Ohtani R."/>
            <person name="Kanamori-Sato M."/>
            <person name="Honoki R."/>
            <person name="Miyazaki D."/>
            <person name="Mochizuki H."/>
            <person name="Umetsu J."/>
            <person name="Higashi K."/>
            <person name="Shibata D."/>
            <person name="Kamiya Y."/>
            <person name="Sato N."/>
            <person name="Nakamura Y."/>
            <person name="Tabata S."/>
            <person name="Ida S."/>
            <person name="Kurokawa K."/>
            <person name="Ohta H."/>
        </authorList>
    </citation>
    <scope>NUCLEOTIDE SEQUENCE [LARGE SCALE GENOMIC DNA]</scope>
    <source>
        <strain evidence="1 2">NIES-2285</strain>
    </source>
</reference>
<accession>A0A1Y1I7U2</accession>
<gene>
    <name evidence="1" type="ORF">KFL_003270110</name>
</gene>
<keyword evidence="2" id="KW-1185">Reference proteome</keyword>
<dbReference type="AlphaFoldDB" id="A0A1Y1I7U2"/>
<organism evidence="1 2">
    <name type="scientific">Klebsormidium nitens</name>
    <name type="common">Green alga</name>
    <name type="synonym">Ulothrix nitens</name>
    <dbReference type="NCBI Taxonomy" id="105231"/>
    <lineage>
        <taxon>Eukaryota</taxon>
        <taxon>Viridiplantae</taxon>
        <taxon>Streptophyta</taxon>
        <taxon>Klebsormidiophyceae</taxon>
        <taxon>Klebsormidiales</taxon>
        <taxon>Klebsormidiaceae</taxon>
        <taxon>Klebsormidium</taxon>
    </lineage>
</organism>
<protein>
    <submittedName>
        <fullName evidence="1">Uncharacterized protein</fullName>
    </submittedName>
</protein>
<dbReference type="EMBL" id="DF237276">
    <property type="protein sequence ID" value="GAQ87044.1"/>
    <property type="molecule type" value="Genomic_DNA"/>
</dbReference>
<sequence length="210" mass="20959">MFFSSLSFTVVPLAPATINEEPVSCLDLTGADVIVTPAPFAAFEASFSQSQSAAHPALKAVSRNEFIAATHKTMRRLLQGNGTFTVQPVNGACANGLNPCYSSGGSTLTCCVVACSGQFGGPIGPNDNRALCSTPNGGLDFPAGATTPRPTTPISTTAPGSVPPVDGICGNPNFSQPCLAAGAGAPSICCAASGFQCAGTTGPTPFCAPI</sequence>
<evidence type="ECO:0000313" key="2">
    <source>
        <dbReference type="Proteomes" id="UP000054558"/>
    </source>
</evidence>